<sequence>MSVNESNGSQVGHQEDIRNLKDVNDPIHLGGVGAIRLPSVEDRCVGDTHLSTGIRRIEADYQRDEADRRRAVVIDTSLEVNVDMLTIDIVVLTQASGPLGTSAPPTSETLTTFVAPLPPRSYSTAASASRLPITQAMLYKMCHLAQYVDAKEQGKDNIGQKGETKLKKLRKAILVITKTTRRTAEWLCSSPKVPACQPWRRTNLATEIGSRRIAEQFCDGTLDRLKSQNPRINCQCKPTMYWSKRWIADLFGEARLISPNGFFGQ</sequence>
<dbReference type="PaxDb" id="4113-PGSC0003DMT400085314"/>
<accession>M1D985</accession>
<reference evidence="2" key="1">
    <citation type="journal article" date="2011" name="Nature">
        <title>Genome sequence and analysis of the tuber crop potato.</title>
        <authorList>
            <consortium name="The Potato Genome Sequencing Consortium"/>
        </authorList>
    </citation>
    <scope>NUCLEOTIDE SEQUENCE [LARGE SCALE GENOMIC DNA]</scope>
    <source>
        <strain evidence="2">cv. DM1-3 516 R44</strain>
    </source>
</reference>
<evidence type="ECO:0000313" key="2">
    <source>
        <dbReference type="Proteomes" id="UP000011115"/>
    </source>
</evidence>
<keyword evidence="2" id="KW-1185">Reference proteome</keyword>
<proteinExistence type="predicted"/>
<evidence type="ECO:0000313" key="1">
    <source>
        <dbReference type="EnsemblPlants" id="PGSC0003DMT400085314"/>
    </source>
</evidence>
<reference evidence="1" key="2">
    <citation type="submission" date="2015-06" db="UniProtKB">
        <authorList>
            <consortium name="EnsemblPlants"/>
        </authorList>
    </citation>
    <scope>IDENTIFICATION</scope>
    <source>
        <strain evidence="1">DM1-3 516 R44</strain>
    </source>
</reference>
<dbReference type="EnsemblPlants" id="PGSC0003DMT400085314">
    <property type="protein sequence ID" value="PGSC0003DMT400085314"/>
    <property type="gene ID" value="PGSC0003DMG400034885"/>
</dbReference>
<evidence type="ECO:0008006" key="3">
    <source>
        <dbReference type="Google" id="ProtNLM"/>
    </source>
</evidence>
<dbReference type="AlphaFoldDB" id="M1D985"/>
<protein>
    <recommendedName>
        <fullName evidence="3">Integrase core domain containing protein</fullName>
    </recommendedName>
</protein>
<dbReference type="HOGENOM" id="CLU_1051341_0_0_1"/>
<dbReference type="Gramene" id="PGSC0003DMT400085314">
    <property type="protein sequence ID" value="PGSC0003DMT400085314"/>
    <property type="gene ID" value="PGSC0003DMG400034885"/>
</dbReference>
<organism evidence="1 2">
    <name type="scientific">Solanum tuberosum</name>
    <name type="common">Potato</name>
    <dbReference type="NCBI Taxonomy" id="4113"/>
    <lineage>
        <taxon>Eukaryota</taxon>
        <taxon>Viridiplantae</taxon>
        <taxon>Streptophyta</taxon>
        <taxon>Embryophyta</taxon>
        <taxon>Tracheophyta</taxon>
        <taxon>Spermatophyta</taxon>
        <taxon>Magnoliopsida</taxon>
        <taxon>eudicotyledons</taxon>
        <taxon>Gunneridae</taxon>
        <taxon>Pentapetalae</taxon>
        <taxon>asterids</taxon>
        <taxon>lamiids</taxon>
        <taxon>Solanales</taxon>
        <taxon>Solanaceae</taxon>
        <taxon>Solanoideae</taxon>
        <taxon>Solaneae</taxon>
        <taxon>Solanum</taxon>
    </lineage>
</organism>
<dbReference type="Proteomes" id="UP000011115">
    <property type="component" value="Unassembled WGS sequence"/>
</dbReference>
<dbReference type="InParanoid" id="M1D985"/>
<name>M1D985_SOLTU</name>